<dbReference type="EMBL" id="NJBA01000003">
    <property type="protein sequence ID" value="OWP51201.1"/>
    <property type="molecule type" value="Genomic_DNA"/>
</dbReference>
<feature type="domain" description="FAD-binding" evidence="2">
    <location>
        <begin position="4"/>
        <end position="159"/>
    </location>
</feature>
<accession>A0A246FAB0</accession>
<dbReference type="Pfam" id="PF01494">
    <property type="entry name" value="FAD_binding_3"/>
    <property type="match status" value="1"/>
</dbReference>
<dbReference type="InterPro" id="IPR050816">
    <property type="entry name" value="Flavin-dep_Halogenase_NPB"/>
</dbReference>
<reference evidence="3 4" key="1">
    <citation type="submission" date="2017-06" db="EMBL/GenBank/DDBJ databases">
        <title>Draft genome of Pseudomonas nitroreducens DF05.</title>
        <authorList>
            <person name="Iyer R."/>
        </authorList>
    </citation>
    <scope>NUCLEOTIDE SEQUENCE [LARGE SCALE GENOMIC DNA]</scope>
    <source>
        <strain evidence="3 4">DF05</strain>
    </source>
</reference>
<dbReference type="eggNOG" id="COG0644">
    <property type="taxonomic scope" value="Bacteria"/>
</dbReference>
<dbReference type="SUPFAM" id="SSF51905">
    <property type="entry name" value="FAD/NAD(P)-binding domain"/>
    <property type="match status" value="1"/>
</dbReference>
<protein>
    <submittedName>
        <fullName evidence="3">FAD-dependent oxidoreductase</fullName>
    </submittedName>
</protein>
<dbReference type="PANTHER" id="PTHR43747">
    <property type="entry name" value="FAD-BINDING PROTEIN"/>
    <property type="match status" value="1"/>
</dbReference>
<name>A0A246FAB0_PSENT</name>
<dbReference type="Gene3D" id="3.50.50.60">
    <property type="entry name" value="FAD/NAD(P)-binding domain"/>
    <property type="match status" value="1"/>
</dbReference>
<proteinExistence type="predicted"/>
<gene>
    <name evidence="3" type="ORF">CEG18_10070</name>
</gene>
<sequence>MTESPILILGAGPAGAAVALGLRRLGHPVVVISEWRRFAAVEGVSQRVLEGLRNAGLEHALKCAAPPSQRRVHWNGVESAQNIECVLDRPCFDAGLRGDLRQAGVELIEAQVLGVAEDGSGWRVKLENGREVQGAFLVEARGRQAPLNQKGMKARRGPETLSLLNRWQGEPGSLATAVESLADGWAWMARLEDGRCYWQLTLDVASSQLPPREQLLDYCRECRSASKLVRQFFGGARERELDLHARSSTAILSLEACGDNWIRVGDAAMAVDPLSGNGIFQSLSSALQAPLVINTLLRAPERAELARRFHQQRVEQLFLRFARVGRDFYASETQWSELPFWQARRAWPDQQPSHAPADFASLRIERAPVLRGNFVDEAEVVISADQPLGIWHLDGLELAPWLRRLRAEPEAQVLADLPPERRRVFQGWLLSQGYRPQL</sequence>
<dbReference type="RefSeq" id="WP_088417366.1">
    <property type="nucleotide sequence ID" value="NZ_NJBA01000003.1"/>
</dbReference>
<dbReference type="GO" id="GO:0071949">
    <property type="term" value="F:FAD binding"/>
    <property type="evidence" value="ECO:0007669"/>
    <property type="project" value="InterPro"/>
</dbReference>
<comment type="caution">
    <text evidence="3">The sequence shown here is derived from an EMBL/GenBank/DDBJ whole genome shotgun (WGS) entry which is preliminary data.</text>
</comment>
<evidence type="ECO:0000313" key="3">
    <source>
        <dbReference type="EMBL" id="OWP51201.1"/>
    </source>
</evidence>
<evidence type="ECO:0000256" key="1">
    <source>
        <dbReference type="ARBA" id="ARBA00023002"/>
    </source>
</evidence>
<dbReference type="STRING" id="46680.GCA_000807755_00157"/>
<dbReference type="PRINTS" id="PR00420">
    <property type="entry name" value="RNGMNOXGNASE"/>
</dbReference>
<dbReference type="Proteomes" id="UP000198145">
    <property type="component" value="Unassembled WGS sequence"/>
</dbReference>
<dbReference type="InterPro" id="IPR002938">
    <property type="entry name" value="FAD-bd"/>
</dbReference>
<dbReference type="AlphaFoldDB" id="A0A246FAB0"/>
<evidence type="ECO:0000259" key="2">
    <source>
        <dbReference type="Pfam" id="PF01494"/>
    </source>
</evidence>
<organism evidence="3 4">
    <name type="scientific">Pseudomonas nitroreducens</name>
    <dbReference type="NCBI Taxonomy" id="46680"/>
    <lineage>
        <taxon>Bacteria</taxon>
        <taxon>Pseudomonadati</taxon>
        <taxon>Pseudomonadota</taxon>
        <taxon>Gammaproteobacteria</taxon>
        <taxon>Pseudomonadales</taxon>
        <taxon>Pseudomonadaceae</taxon>
        <taxon>Pseudomonas</taxon>
    </lineage>
</organism>
<dbReference type="PANTHER" id="PTHR43747:SF5">
    <property type="entry name" value="FAD-BINDING DOMAIN-CONTAINING PROTEIN"/>
    <property type="match status" value="1"/>
</dbReference>
<keyword evidence="1" id="KW-0560">Oxidoreductase</keyword>
<dbReference type="GO" id="GO:0016491">
    <property type="term" value="F:oxidoreductase activity"/>
    <property type="evidence" value="ECO:0007669"/>
    <property type="project" value="UniProtKB-KW"/>
</dbReference>
<evidence type="ECO:0000313" key="4">
    <source>
        <dbReference type="Proteomes" id="UP000198145"/>
    </source>
</evidence>
<dbReference type="InterPro" id="IPR036188">
    <property type="entry name" value="FAD/NAD-bd_sf"/>
</dbReference>